<dbReference type="AlphaFoldDB" id="A0A1H2C9J2"/>
<accession>A0A1H2C9J2</accession>
<name>A0A1H2C9J2_MUCMA</name>
<reference evidence="1 2" key="1">
    <citation type="submission" date="2016-10" db="EMBL/GenBank/DDBJ databases">
        <authorList>
            <person name="de Groot N.N."/>
        </authorList>
    </citation>
    <scope>NUCLEOTIDE SEQUENCE [LARGE SCALE GENOMIC DNA]</scope>
    <source>
        <strain evidence="1 2">MP1X4</strain>
    </source>
</reference>
<dbReference type="Proteomes" id="UP000199679">
    <property type="component" value="Chromosome I"/>
</dbReference>
<gene>
    <name evidence="1" type="ORF">SAMN05216490_4771</name>
</gene>
<organism evidence="1 2">
    <name type="scientific">Mucilaginibacter mallensis</name>
    <dbReference type="NCBI Taxonomy" id="652787"/>
    <lineage>
        <taxon>Bacteria</taxon>
        <taxon>Pseudomonadati</taxon>
        <taxon>Bacteroidota</taxon>
        <taxon>Sphingobacteriia</taxon>
        <taxon>Sphingobacteriales</taxon>
        <taxon>Sphingobacteriaceae</taxon>
        <taxon>Mucilaginibacter</taxon>
    </lineage>
</organism>
<evidence type="ECO:0000313" key="2">
    <source>
        <dbReference type="Proteomes" id="UP000199679"/>
    </source>
</evidence>
<evidence type="ECO:0000313" key="1">
    <source>
        <dbReference type="EMBL" id="SDT67218.1"/>
    </source>
</evidence>
<sequence>MLVAFKREINICNVKENFSNQAGMIELANTKYFLQLN</sequence>
<protein>
    <submittedName>
        <fullName evidence="1">Uncharacterized protein</fullName>
    </submittedName>
</protein>
<dbReference type="EMBL" id="LT629740">
    <property type="protein sequence ID" value="SDT67218.1"/>
    <property type="molecule type" value="Genomic_DNA"/>
</dbReference>
<keyword evidence="2" id="KW-1185">Reference proteome</keyword>
<proteinExistence type="predicted"/>